<evidence type="ECO:0008006" key="9">
    <source>
        <dbReference type="Google" id="ProtNLM"/>
    </source>
</evidence>
<dbReference type="Proteomes" id="UP000287144">
    <property type="component" value="Unassembled WGS sequence"/>
</dbReference>
<dbReference type="GO" id="GO:0016020">
    <property type="term" value="C:membrane"/>
    <property type="evidence" value="ECO:0007669"/>
    <property type="project" value="UniProtKB-SubCell"/>
</dbReference>
<feature type="transmembrane region" description="Helical" evidence="6">
    <location>
        <begin position="188"/>
        <end position="212"/>
    </location>
</feature>
<keyword evidence="4 6" id="KW-0472">Membrane</keyword>
<dbReference type="PANTHER" id="PTHR31465:SF15">
    <property type="entry name" value="LIPID TRANSPORTER ATNI-RELATED"/>
    <property type="match status" value="1"/>
</dbReference>
<feature type="compositionally biased region" description="Basic residues" evidence="5">
    <location>
        <begin position="303"/>
        <end position="314"/>
    </location>
</feature>
<reference evidence="7 8" key="1">
    <citation type="submission" date="2017-06" db="EMBL/GenBank/DDBJ databases">
        <title>Comparative genomic analysis of Ambrosia Fusariam Clade fungi.</title>
        <authorList>
            <person name="Stajich J.E."/>
            <person name="Carrillo J."/>
            <person name="Kijimoto T."/>
            <person name="Eskalen A."/>
            <person name="O'Donnell K."/>
            <person name="Kasson M."/>
        </authorList>
    </citation>
    <scope>NUCLEOTIDE SEQUENCE [LARGE SCALE GENOMIC DNA]</scope>
    <source>
        <strain evidence="7 8">NRRL62579</strain>
    </source>
</reference>
<feature type="transmembrane region" description="Helical" evidence="6">
    <location>
        <begin position="105"/>
        <end position="128"/>
    </location>
</feature>
<feature type="region of interest" description="Disordered" evidence="5">
    <location>
        <begin position="301"/>
        <end position="358"/>
    </location>
</feature>
<name>A0A428TTW3_9HYPO</name>
<dbReference type="PANTHER" id="PTHR31465">
    <property type="entry name" value="PROTEIN RTA1-RELATED"/>
    <property type="match status" value="1"/>
</dbReference>
<evidence type="ECO:0000256" key="1">
    <source>
        <dbReference type="ARBA" id="ARBA00004141"/>
    </source>
</evidence>
<accession>A0A428TTW3</accession>
<dbReference type="InterPro" id="IPR007568">
    <property type="entry name" value="RTA1"/>
</dbReference>
<evidence type="ECO:0000256" key="6">
    <source>
        <dbReference type="SAM" id="Phobius"/>
    </source>
</evidence>
<comment type="subcellular location">
    <subcellularLocation>
        <location evidence="1">Membrane</location>
        <topology evidence="1">Multi-pass membrane protein</topology>
    </subcellularLocation>
</comment>
<feature type="transmembrane region" description="Helical" evidence="6">
    <location>
        <begin position="224"/>
        <end position="245"/>
    </location>
</feature>
<evidence type="ECO:0000313" key="7">
    <source>
        <dbReference type="EMBL" id="RSM05497.1"/>
    </source>
</evidence>
<sequence>MVTTTTHQPTSTVSSSAMASCTTAVPDKYGHVPVDACNSNYFFDPSFAANLAFCVLFGMTTLAHITQAIIFKKRFCWVVIMGAVWETIGFTFKTMGSRAQQNFQYLLWGQLFFLLAPLWLNAFVYMAVARMIYFRMPDRKLLGIRAIRMTVIFVWIDVILFLVQGGGGSMLSNDGDGDANIIRIGQKIYMAGVGVQLGIIVIFSGLTAFFYYKLREIEGRDIGRMKWLILTMLLVLILIIIRIVYRLVEFGPGVDENNKLLTHEGYPLGLDAFPILFALVLLNVMHPGFVLRGPDSEFPHLSRKEKKALKQQKKREKEQKKREKEQKKAAKKARKEGSYELENGFIDEDRSNSGRELL</sequence>
<feature type="compositionally biased region" description="Basic and acidic residues" evidence="5">
    <location>
        <begin position="347"/>
        <end position="358"/>
    </location>
</feature>
<keyword evidence="3 6" id="KW-1133">Transmembrane helix</keyword>
<evidence type="ECO:0000256" key="3">
    <source>
        <dbReference type="ARBA" id="ARBA00022989"/>
    </source>
</evidence>
<feature type="transmembrane region" description="Helical" evidence="6">
    <location>
        <begin position="75"/>
        <end position="93"/>
    </location>
</feature>
<dbReference type="Pfam" id="PF04479">
    <property type="entry name" value="RTA1"/>
    <property type="match status" value="1"/>
</dbReference>
<feature type="transmembrane region" description="Helical" evidence="6">
    <location>
        <begin position="47"/>
        <end position="63"/>
    </location>
</feature>
<protein>
    <recommendedName>
        <fullName evidence="9">Phospholipid-translocating ATPase</fullName>
    </recommendedName>
</protein>
<feature type="compositionally biased region" description="Basic and acidic residues" evidence="5">
    <location>
        <begin position="315"/>
        <end position="328"/>
    </location>
</feature>
<dbReference type="EMBL" id="NKCK01000052">
    <property type="protein sequence ID" value="RSM05497.1"/>
    <property type="molecule type" value="Genomic_DNA"/>
</dbReference>
<organism evidence="7 8">
    <name type="scientific">Fusarium oligoseptatum</name>
    <dbReference type="NCBI Taxonomy" id="2604345"/>
    <lineage>
        <taxon>Eukaryota</taxon>
        <taxon>Fungi</taxon>
        <taxon>Dikarya</taxon>
        <taxon>Ascomycota</taxon>
        <taxon>Pezizomycotina</taxon>
        <taxon>Sordariomycetes</taxon>
        <taxon>Hypocreomycetidae</taxon>
        <taxon>Hypocreales</taxon>
        <taxon>Nectriaceae</taxon>
        <taxon>Fusarium</taxon>
        <taxon>Fusarium solani species complex</taxon>
    </lineage>
</organism>
<keyword evidence="8" id="KW-1185">Reference proteome</keyword>
<proteinExistence type="predicted"/>
<feature type="transmembrane region" description="Helical" evidence="6">
    <location>
        <begin position="265"/>
        <end position="284"/>
    </location>
</feature>
<evidence type="ECO:0000313" key="8">
    <source>
        <dbReference type="Proteomes" id="UP000287144"/>
    </source>
</evidence>
<dbReference type="STRING" id="1325735.A0A428TTW3"/>
<evidence type="ECO:0000256" key="4">
    <source>
        <dbReference type="ARBA" id="ARBA00023136"/>
    </source>
</evidence>
<evidence type="ECO:0000256" key="5">
    <source>
        <dbReference type="SAM" id="MobiDB-lite"/>
    </source>
</evidence>
<feature type="transmembrane region" description="Helical" evidence="6">
    <location>
        <begin position="149"/>
        <end position="168"/>
    </location>
</feature>
<evidence type="ECO:0000256" key="2">
    <source>
        <dbReference type="ARBA" id="ARBA00022692"/>
    </source>
</evidence>
<keyword evidence="2 6" id="KW-0812">Transmembrane</keyword>
<comment type="caution">
    <text evidence="7">The sequence shown here is derived from an EMBL/GenBank/DDBJ whole genome shotgun (WGS) entry which is preliminary data.</text>
</comment>
<dbReference type="AlphaFoldDB" id="A0A428TTW3"/>
<gene>
    <name evidence="7" type="ORF">CEP52_006290</name>
</gene>